<keyword evidence="3" id="KW-1185">Reference proteome</keyword>
<evidence type="ECO:0000313" key="3">
    <source>
        <dbReference type="Proteomes" id="UP000184267"/>
    </source>
</evidence>
<sequence length="291" mass="32484">MTAASRKTSKRHQPYDSSKRSKARSKIPTAGPSTQLTSDESSIPSSSSSPADETPTTIKTTLPPSTRRTKPLHTMRELAEKRIRKSYPYFTPRNDWEVLYLSNAPYSGSEAGLYKRLDMLLALEIEDSGSYEAVVGSATKDLDELLDFTGFKPSPGDPEVFVQPLPGSEYSIRLFSGNAESKDYCLDFVLTSTGEPVNSPFKFDLFTLPDPDAPVGSAPAMRRRPLECAFGIPEHKIDPGEEKFLLRDGQHCLLRRPGHRDVRFKVPIRRRPKPPPPPVDADILDFPEYID</sequence>
<feature type="region of interest" description="Disordered" evidence="1">
    <location>
        <begin position="1"/>
        <end position="71"/>
    </location>
</feature>
<dbReference type="Proteomes" id="UP000184267">
    <property type="component" value="Unassembled WGS sequence"/>
</dbReference>
<feature type="compositionally biased region" description="Low complexity" evidence="1">
    <location>
        <begin position="37"/>
        <end position="57"/>
    </location>
</feature>
<protein>
    <submittedName>
        <fullName evidence="2">Uncharacterized protein</fullName>
    </submittedName>
</protein>
<proteinExistence type="predicted"/>
<dbReference type="OrthoDB" id="2628807at2759"/>
<comment type="caution">
    <text evidence="2">The sequence shown here is derived from an EMBL/GenBank/DDBJ whole genome shotgun (WGS) entry which is preliminary data.</text>
</comment>
<name>A0A1M2V8S3_TRAPU</name>
<dbReference type="EMBL" id="MNAD01001578">
    <property type="protein sequence ID" value="OJT03903.1"/>
    <property type="molecule type" value="Genomic_DNA"/>
</dbReference>
<organism evidence="2 3">
    <name type="scientific">Trametes pubescens</name>
    <name type="common">White-rot fungus</name>
    <dbReference type="NCBI Taxonomy" id="154538"/>
    <lineage>
        <taxon>Eukaryota</taxon>
        <taxon>Fungi</taxon>
        <taxon>Dikarya</taxon>
        <taxon>Basidiomycota</taxon>
        <taxon>Agaricomycotina</taxon>
        <taxon>Agaricomycetes</taxon>
        <taxon>Polyporales</taxon>
        <taxon>Polyporaceae</taxon>
        <taxon>Trametes</taxon>
    </lineage>
</organism>
<reference evidence="2 3" key="1">
    <citation type="submission" date="2016-10" db="EMBL/GenBank/DDBJ databases">
        <title>Genome sequence of the basidiomycete white-rot fungus Trametes pubescens.</title>
        <authorList>
            <person name="Makela M.R."/>
            <person name="Granchi Z."/>
            <person name="Peng M."/>
            <person name="De Vries R.P."/>
            <person name="Grigoriev I."/>
            <person name="Riley R."/>
            <person name="Hilden K."/>
        </authorList>
    </citation>
    <scope>NUCLEOTIDE SEQUENCE [LARGE SCALE GENOMIC DNA]</scope>
    <source>
        <strain evidence="2 3">FBCC735</strain>
    </source>
</reference>
<evidence type="ECO:0000313" key="2">
    <source>
        <dbReference type="EMBL" id="OJT03903.1"/>
    </source>
</evidence>
<gene>
    <name evidence="2" type="ORF">TRAPUB_5404</name>
</gene>
<dbReference type="AlphaFoldDB" id="A0A1M2V8S3"/>
<accession>A0A1M2V8S3</accession>
<evidence type="ECO:0000256" key="1">
    <source>
        <dbReference type="SAM" id="MobiDB-lite"/>
    </source>
</evidence>